<dbReference type="InterPro" id="IPR003782">
    <property type="entry name" value="SCO1/SenC"/>
</dbReference>
<dbReference type="InterPro" id="IPR056309">
    <property type="entry name" value="CGL160/ATPI_dom"/>
</dbReference>
<keyword evidence="5" id="KW-0472">Membrane</keyword>
<evidence type="ECO:0000259" key="7">
    <source>
        <dbReference type="Pfam" id="PF24763"/>
    </source>
</evidence>
<dbReference type="Pfam" id="PF02630">
    <property type="entry name" value="SCO1-SenC"/>
    <property type="match status" value="1"/>
</dbReference>
<feature type="region of interest" description="Disordered" evidence="6">
    <location>
        <begin position="394"/>
        <end position="435"/>
    </location>
</feature>
<dbReference type="GO" id="GO:0005739">
    <property type="term" value="C:mitochondrion"/>
    <property type="evidence" value="ECO:0007669"/>
    <property type="project" value="GOC"/>
</dbReference>
<dbReference type="PANTHER" id="PTHR12151">
    <property type="entry name" value="ELECTRON TRANSPORT PROTIN SCO1/SENC FAMILY MEMBER"/>
    <property type="match status" value="1"/>
</dbReference>
<dbReference type="Gene3D" id="3.40.30.10">
    <property type="entry name" value="Glutaredoxin"/>
    <property type="match status" value="1"/>
</dbReference>
<dbReference type="CDD" id="cd02968">
    <property type="entry name" value="SCO"/>
    <property type="match status" value="1"/>
</dbReference>
<sequence length="600" mass="66137">MSISRFLFSFSKRRSTQALNLLNRCGPSKNIQSCNYAKSSGYKNGKTQLNHSVTSVETPASRSWAPYVIPAAGILGFGGLAAFLHYNDEKRAILKGLASVIAPIATGPDNFEGHDLKAQVVALLISAAVPSGRGAIIGGPFTLVDTENQIVTEQNFHGKWVLLYFGYTSSPDTGPEQVQMMAMAVNLLESKHDSKIVPVFVTIDPQRDNPSQLRAYLKDFDSRIIGLTGPVSAIRQMAQEFRVYFKKVEEEGDDYLVESNHNMYLMNPRLEVVKCFGVEYNAEELSKAILKELRMTSTATPIPQDPSTPQVPDPRQTKVILPKKKPQKWSTGVAPGDYAGPPTTTKLRKYWGDSFQDSQSSIQAPPTKEKPSGFLSLNRVMSLDSLEVDLSKQLAAPSTPRLEEQVETTTQSGSRKSPRWKLVPTRREQEKWDRASKAATGGSDVIFRELRKPRGDPEVLAAQAREQYFKLKNKLQVYTLGIGGVGLVSSYITYSPEIAASFGAGFLGSLAYMRMLGSSVDSMADGARGLIKGAIGQPRLLVPVILVMIYNRWNGILVPEYGYMQLQLIPMLVGFFTYKIATFTQAIEEAITIVGQKTEV</sequence>
<evidence type="ECO:0000256" key="4">
    <source>
        <dbReference type="ARBA" id="ARBA00022989"/>
    </source>
</evidence>
<dbReference type="PANTHER" id="PTHR12151:SF1">
    <property type="entry name" value="PROTEIN SCO1 HOMOLOG 2, MITOCHONDRIAL"/>
    <property type="match status" value="1"/>
</dbReference>
<keyword evidence="3" id="KW-0812">Transmembrane</keyword>
<dbReference type="InterPro" id="IPR036249">
    <property type="entry name" value="Thioredoxin-like_sf"/>
</dbReference>
<protein>
    <recommendedName>
        <fullName evidence="7">CGL160/ATPI domain-containing protein</fullName>
    </recommendedName>
</protein>
<dbReference type="AlphaFoldDB" id="A0A2N9GMS5"/>
<dbReference type="GO" id="GO:0033617">
    <property type="term" value="P:mitochondrial respiratory chain complex IV assembly"/>
    <property type="evidence" value="ECO:0007669"/>
    <property type="project" value="TreeGrafter"/>
</dbReference>
<feature type="compositionally biased region" description="Basic and acidic residues" evidence="6">
    <location>
        <begin position="425"/>
        <end position="435"/>
    </location>
</feature>
<feature type="domain" description="CGL160/ATPI" evidence="7">
    <location>
        <begin position="456"/>
        <end position="588"/>
    </location>
</feature>
<name>A0A2N9GMS5_FAGSY</name>
<dbReference type="EMBL" id="OIVN01002101">
    <property type="protein sequence ID" value="SPD00544.1"/>
    <property type="molecule type" value="Genomic_DNA"/>
</dbReference>
<evidence type="ECO:0000313" key="8">
    <source>
        <dbReference type="EMBL" id="SPD00544.1"/>
    </source>
</evidence>
<dbReference type="SUPFAM" id="SSF52833">
    <property type="entry name" value="Thioredoxin-like"/>
    <property type="match status" value="1"/>
</dbReference>
<dbReference type="FunFam" id="3.40.30.10:FF:000013">
    <property type="entry name" value="Blast:Protein SCO1 homolog, mitochondrial"/>
    <property type="match status" value="1"/>
</dbReference>
<accession>A0A2N9GMS5</accession>
<evidence type="ECO:0000256" key="3">
    <source>
        <dbReference type="ARBA" id="ARBA00022692"/>
    </source>
</evidence>
<gene>
    <name evidence="8" type="ORF">FSB_LOCUS28426</name>
</gene>
<evidence type="ECO:0000256" key="2">
    <source>
        <dbReference type="ARBA" id="ARBA00010996"/>
    </source>
</evidence>
<dbReference type="GO" id="GO:0016020">
    <property type="term" value="C:membrane"/>
    <property type="evidence" value="ECO:0007669"/>
    <property type="project" value="UniProtKB-SubCell"/>
</dbReference>
<keyword evidence="4" id="KW-1133">Transmembrane helix</keyword>
<reference evidence="8" key="1">
    <citation type="submission" date="2018-02" db="EMBL/GenBank/DDBJ databases">
        <authorList>
            <person name="Cohen D.B."/>
            <person name="Kent A.D."/>
        </authorList>
    </citation>
    <scope>NUCLEOTIDE SEQUENCE</scope>
</reference>
<dbReference type="Pfam" id="PF24763">
    <property type="entry name" value="CGL160_C"/>
    <property type="match status" value="1"/>
</dbReference>
<evidence type="ECO:0000256" key="1">
    <source>
        <dbReference type="ARBA" id="ARBA00004141"/>
    </source>
</evidence>
<feature type="compositionally biased region" description="Polar residues" evidence="6">
    <location>
        <begin position="355"/>
        <end position="364"/>
    </location>
</feature>
<organism evidence="8">
    <name type="scientific">Fagus sylvatica</name>
    <name type="common">Beechnut</name>
    <dbReference type="NCBI Taxonomy" id="28930"/>
    <lineage>
        <taxon>Eukaryota</taxon>
        <taxon>Viridiplantae</taxon>
        <taxon>Streptophyta</taxon>
        <taxon>Embryophyta</taxon>
        <taxon>Tracheophyta</taxon>
        <taxon>Spermatophyta</taxon>
        <taxon>Magnoliopsida</taxon>
        <taxon>eudicotyledons</taxon>
        <taxon>Gunneridae</taxon>
        <taxon>Pentapetalae</taxon>
        <taxon>rosids</taxon>
        <taxon>fabids</taxon>
        <taxon>Fagales</taxon>
        <taxon>Fagaceae</taxon>
        <taxon>Fagus</taxon>
    </lineage>
</organism>
<proteinExistence type="inferred from homology"/>
<comment type="subcellular location">
    <subcellularLocation>
        <location evidence="1">Membrane</location>
        <topology evidence="1">Multi-pass membrane protein</topology>
    </subcellularLocation>
</comment>
<comment type="similarity">
    <text evidence="2">Belongs to the SCO1/2 family.</text>
</comment>
<evidence type="ECO:0000256" key="6">
    <source>
        <dbReference type="SAM" id="MobiDB-lite"/>
    </source>
</evidence>
<feature type="region of interest" description="Disordered" evidence="6">
    <location>
        <begin position="354"/>
        <end position="373"/>
    </location>
</feature>
<evidence type="ECO:0000256" key="5">
    <source>
        <dbReference type="ARBA" id="ARBA00023136"/>
    </source>
</evidence>